<keyword evidence="2" id="KW-0147">Chitin-binding</keyword>
<dbReference type="InterPro" id="IPR050314">
    <property type="entry name" value="Glycosyl_Hydrlase_18"/>
</dbReference>
<dbReference type="RefSeq" id="XP_017781368.1">
    <property type="nucleotide sequence ID" value="XM_017925879.1"/>
</dbReference>
<dbReference type="SUPFAM" id="SSF51445">
    <property type="entry name" value="(Trans)glycosidases"/>
    <property type="match status" value="1"/>
</dbReference>
<dbReference type="CDD" id="cd02872">
    <property type="entry name" value="GH18_chitolectin_chitotriosidase"/>
    <property type="match status" value="1"/>
</dbReference>
<keyword evidence="8" id="KW-0732">Signal</keyword>
<evidence type="ECO:0000256" key="5">
    <source>
        <dbReference type="ARBA" id="ARBA00023295"/>
    </source>
</evidence>
<name>A0ABM1N3G8_NICVS</name>
<evidence type="ECO:0000256" key="7">
    <source>
        <dbReference type="SAM" id="MobiDB-lite"/>
    </source>
</evidence>
<keyword evidence="5 6" id="KW-0326">Glycosidase</keyword>
<evidence type="ECO:0000256" key="3">
    <source>
        <dbReference type="ARBA" id="ARBA00022801"/>
    </source>
</evidence>
<dbReference type="InterPro" id="IPR002557">
    <property type="entry name" value="Chitin-bd_dom"/>
</dbReference>
<feature type="signal peptide" evidence="8">
    <location>
        <begin position="1"/>
        <end position="22"/>
    </location>
</feature>
<feature type="domain" description="Chitin-binding type-2" evidence="9">
    <location>
        <begin position="419"/>
        <end position="475"/>
    </location>
</feature>
<dbReference type="SUPFAM" id="SSF54556">
    <property type="entry name" value="Chitinase insertion domain"/>
    <property type="match status" value="1"/>
</dbReference>
<dbReference type="InterPro" id="IPR036508">
    <property type="entry name" value="Chitin-bd_dom_sf"/>
</dbReference>
<evidence type="ECO:0000259" key="9">
    <source>
        <dbReference type="PROSITE" id="PS50940"/>
    </source>
</evidence>
<dbReference type="InterPro" id="IPR001223">
    <property type="entry name" value="Glyco_hydro18_cat"/>
</dbReference>
<evidence type="ECO:0000256" key="4">
    <source>
        <dbReference type="ARBA" id="ARBA00023157"/>
    </source>
</evidence>
<dbReference type="Gene3D" id="3.20.20.80">
    <property type="entry name" value="Glycosidases"/>
    <property type="match status" value="1"/>
</dbReference>
<dbReference type="SMART" id="SM00636">
    <property type="entry name" value="Glyco_18"/>
    <property type="match status" value="1"/>
</dbReference>
<evidence type="ECO:0000256" key="6">
    <source>
        <dbReference type="RuleBase" id="RU000489"/>
    </source>
</evidence>
<protein>
    <submittedName>
        <fullName evidence="12">Acidic mammalian chitinase-like</fullName>
    </submittedName>
</protein>
<dbReference type="InterPro" id="IPR029070">
    <property type="entry name" value="Chitinase_insertion_sf"/>
</dbReference>
<dbReference type="PROSITE" id="PS51910">
    <property type="entry name" value="GH18_2"/>
    <property type="match status" value="1"/>
</dbReference>
<keyword evidence="4" id="KW-1015">Disulfide bond</keyword>
<feature type="region of interest" description="Disordered" evidence="7">
    <location>
        <begin position="389"/>
        <end position="424"/>
    </location>
</feature>
<evidence type="ECO:0000313" key="12">
    <source>
        <dbReference type="RefSeq" id="XP_017781368.1"/>
    </source>
</evidence>
<dbReference type="Pfam" id="PF01607">
    <property type="entry name" value="CBM_14"/>
    <property type="match status" value="1"/>
</dbReference>
<comment type="similarity">
    <text evidence="1">Belongs to the glycosyl hydrolase 18 family. Chitinase class II subfamily.</text>
</comment>
<dbReference type="PANTHER" id="PTHR11177">
    <property type="entry name" value="CHITINASE"/>
    <property type="match status" value="1"/>
</dbReference>
<dbReference type="InterPro" id="IPR011583">
    <property type="entry name" value="Chitinase_II/V-like_cat"/>
</dbReference>
<feature type="domain" description="GH18" evidence="10">
    <location>
        <begin position="25"/>
        <end position="392"/>
    </location>
</feature>
<dbReference type="Gene3D" id="3.10.50.10">
    <property type="match status" value="1"/>
</dbReference>
<accession>A0ABM1N3G8</accession>
<dbReference type="Pfam" id="PF00704">
    <property type="entry name" value="Glyco_hydro_18"/>
    <property type="match status" value="1"/>
</dbReference>
<dbReference type="SUPFAM" id="SSF57625">
    <property type="entry name" value="Invertebrate chitin-binding proteins"/>
    <property type="match status" value="1"/>
</dbReference>
<dbReference type="PANTHER" id="PTHR11177:SF360">
    <property type="entry name" value="CHITINASE 4-RELATED"/>
    <property type="match status" value="1"/>
</dbReference>
<evidence type="ECO:0000256" key="8">
    <source>
        <dbReference type="SAM" id="SignalP"/>
    </source>
</evidence>
<dbReference type="Gene3D" id="2.170.140.10">
    <property type="entry name" value="Chitin binding domain"/>
    <property type="match status" value="1"/>
</dbReference>
<dbReference type="Proteomes" id="UP000695000">
    <property type="component" value="Unplaced"/>
</dbReference>
<evidence type="ECO:0000256" key="1">
    <source>
        <dbReference type="ARBA" id="ARBA00009121"/>
    </source>
</evidence>
<evidence type="ECO:0000256" key="2">
    <source>
        <dbReference type="ARBA" id="ARBA00022669"/>
    </source>
</evidence>
<dbReference type="SMART" id="SM00494">
    <property type="entry name" value="ChtBD2"/>
    <property type="match status" value="1"/>
</dbReference>
<reference evidence="12" key="1">
    <citation type="submission" date="2025-08" db="UniProtKB">
        <authorList>
            <consortium name="RefSeq"/>
        </authorList>
    </citation>
    <scope>IDENTIFICATION</scope>
    <source>
        <tissue evidence="12">Whole Larva</tissue>
    </source>
</reference>
<sequence length="475" mass="52624">MSSLVKILALIAAAAFVAQAEAATDKIVCYFGSWSTYRNGNGKFSVENINPHLCTHLIYTFVGINGDGSINILDRWNEIDLGAMRRFNDLKKQNPKLKTLIAIGGWNEGSLIFTKVVSNDRLMENFANSALLFMQEHGFDGFDLDWEYPARRGGAATDKVNFSKMLKLFRKKFDETGKKYLLTAAVAGTGTAADLSYEVPALNEYLDFVNLMAYDFHGSYDGVTGQNAPLYPSNVDLSLEAKERCVQASVEAWLARGLSPEKLVLGMGVYGRTFTLSNQANNRVGAPVSNAGHQGPYTMEAGMMGYNEICEKILQGGWTEVWDEKQQVPYMYKGDQWVGYDNPKSIHIKVDYAKSLGLGGLMIWSVETDDFKGICGSKNPIQKEINSALDKSIPEEPEVPSTTQTPKPEPQPTQPPTTGTKCSQEGYMRDPTNCAVFYYCKKNGSYFIQSEFKCAGNLVFDLDKLVCNYPSLVNC</sequence>
<dbReference type="PROSITE" id="PS01095">
    <property type="entry name" value="GH18_1"/>
    <property type="match status" value="1"/>
</dbReference>
<organism evidence="11 12">
    <name type="scientific">Nicrophorus vespilloides</name>
    <name type="common">Boreal carrion beetle</name>
    <dbReference type="NCBI Taxonomy" id="110193"/>
    <lineage>
        <taxon>Eukaryota</taxon>
        <taxon>Metazoa</taxon>
        <taxon>Ecdysozoa</taxon>
        <taxon>Arthropoda</taxon>
        <taxon>Hexapoda</taxon>
        <taxon>Insecta</taxon>
        <taxon>Pterygota</taxon>
        <taxon>Neoptera</taxon>
        <taxon>Endopterygota</taxon>
        <taxon>Coleoptera</taxon>
        <taxon>Polyphaga</taxon>
        <taxon>Staphyliniformia</taxon>
        <taxon>Silphidae</taxon>
        <taxon>Nicrophorinae</taxon>
        <taxon>Nicrophorus</taxon>
    </lineage>
</organism>
<dbReference type="InterPro" id="IPR001579">
    <property type="entry name" value="Glyco_hydro_18_chit_AS"/>
</dbReference>
<feature type="chain" id="PRO_5046647848" evidence="8">
    <location>
        <begin position="23"/>
        <end position="475"/>
    </location>
</feature>
<keyword evidence="11" id="KW-1185">Reference proteome</keyword>
<gene>
    <name evidence="12" type="primary">LOC108566139</name>
</gene>
<evidence type="ECO:0000313" key="11">
    <source>
        <dbReference type="Proteomes" id="UP000695000"/>
    </source>
</evidence>
<dbReference type="PROSITE" id="PS50940">
    <property type="entry name" value="CHIT_BIND_II"/>
    <property type="match status" value="1"/>
</dbReference>
<evidence type="ECO:0000259" key="10">
    <source>
        <dbReference type="PROSITE" id="PS51910"/>
    </source>
</evidence>
<keyword evidence="3 6" id="KW-0378">Hydrolase</keyword>
<proteinExistence type="inferred from homology"/>
<dbReference type="InterPro" id="IPR017853">
    <property type="entry name" value="GH"/>
</dbReference>
<dbReference type="GeneID" id="108566139"/>